<dbReference type="STRING" id="69771.A0A1V6P8X0"/>
<dbReference type="SUPFAM" id="SSF53474">
    <property type="entry name" value="alpha/beta-Hydrolases"/>
    <property type="match status" value="1"/>
</dbReference>
<gene>
    <name evidence="2" type="ORF">PENDEC_c015G03016</name>
</gene>
<dbReference type="GO" id="GO:0017000">
    <property type="term" value="P:antibiotic biosynthetic process"/>
    <property type="evidence" value="ECO:0007669"/>
    <property type="project" value="UniProtKB-ARBA"/>
</dbReference>
<dbReference type="PANTHER" id="PTHR22946">
    <property type="entry name" value="DIENELACTONE HYDROLASE DOMAIN-CONTAINING PROTEIN-RELATED"/>
    <property type="match status" value="1"/>
</dbReference>
<dbReference type="AlphaFoldDB" id="A0A1V6P8X0"/>
<dbReference type="InterPro" id="IPR029058">
    <property type="entry name" value="AB_hydrolase_fold"/>
</dbReference>
<sequence length="409" mass="46097">MAPWMMGEKFNTVYPHKGSIKALWETKWKFCCSKSIYPFHDGAFEDFEPIFQKLIDENINDAFSDAYTKAFIPIVDALETRAEQATANNHPDQASDLYRRAAVVLRISRFPYVSPSSQPSTSLKRAAFNRQKTLYLKAASVWKPILKEEIIPHTHASSRDGPSIPIYVRVPEEASADSPVPVVLLMTGLDGYRPDNSQRTHEIINRGWATVIVEIPGTADCPADPADPESCDRLWDSVLEYMGQRAEFDMGRVAVWGLSAGGFYAIRASATHRERLVGCVAHGPGSHYFLGEEWLSRVNDHEYPFTITESWAEKYGYDNVEDFVKNAQKKFSLVDTGVMDQDNCRLLMLNGVDDGVVPIEDSLVMFIHGGPKEGRFFEGLVHMGYPHSLPVAYKWLKEVLSPNKQELKN</sequence>
<keyword evidence="3" id="KW-1185">Reference proteome</keyword>
<proteinExistence type="predicted"/>
<dbReference type="InterPro" id="IPR050261">
    <property type="entry name" value="FrsA_esterase"/>
</dbReference>
<organism evidence="2 3">
    <name type="scientific">Penicillium decumbens</name>
    <dbReference type="NCBI Taxonomy" id="69771"/>
    <lineage>
        <taxon>Eukaryota</taxon>
        <taxon>Fungi</taxon>
        <taxon>Dikarya</taxon>
        <taxon>Ascomycota</taxon>
        <taxon>Pezizomycotina</taxon>
        <taxon>Eurotiomycetes</taxon>
        <taxon>Eurotiomycetidae</taxon>
        <taxon>Eurotiales</taxon>
        <taxon>Aspergillaceae</taxon>
        <taxon>Penicillium</taxon>
    </lineage>
</organism>
<dbReference type="Pfam" id="PF06500">
    <property type="entry name" value="FrsA-like"/>
    <property type="match status" value="1"/>
</dbReference>
<evidence type="ECO:0000256" key="1">
    <source>
        <dbReference type="ARBA" id="ARBA00022801"/>
    </source>
</evidence>
<dbReference type="InterPro" id="IPR010520">
    <property type="entry name" value="FrsA-like"/>
</dbReference>
<evidence type="ECO:0000313" key="3">
    <source>
        <dbReference type="Proteomes" id="UP000191522"/>
    </source>
</evidence>
<dbReference type="Gene3D" id="3.40.50.1820">
    <property type="entry name" value="alpha/beta hydrolase"/>
    <property type="match status" value="1"/>
</dbReference>
<dbReference type="EMBL" id="MDYL01000015">
    <property type="protein sequence ID" value="OQD73385.1"/>
    <property type="molecule type" value="Genomic_DNA"/>
</dbReference>
<evidence type="ECO:0000313" key="2">
    <source>
        <dbReference type="EMBL" id="OQD73385.1"/>
    </source>
</evidence>
<protein>
    <recommendedName>
        <fullName evidence="4">Conidial pigment biosynthesis protein Ayg1</fullName>
    </recommendedName>
</protein>
<name>A0A1V6P8X0_PENDC</name>
<dbReference type="FunFam" id="3.40.50.1820:FF:000145">
    <property type="entry name" value="Pigment biosynthesis protein"/>
    <property type="match status" value="1"/>
</dbReference>
<dbReference type="GO" id="GO:0072330">
    <property type="term" value="P:monocarboxylic acid biosynthetic process"/>
    <property type="evidence" value="ECO:0007669"/>
    <property type="project" value="UniProtKB-ARBA"/>
</dbReference>
<dbReference type="OMA" id="NDHEYPF"/>
<dbReference type="OrthoDB" id="5409895at2759"/>
<reference evidence="3" key="1">
    <citation type="journal article" date="2017" name="Nat. Microbiol.">
        <title>Global analysis of biosynthetic gene clusters reveals vast potential of secondary metabolite production in Penicillium species.</title>
        <authorList>
            <person name="Nielsen J.C."/>
            <person name="Grijseels S."/>
            <person name="Prigent S."/>
            <person name="Ji B."/>
            <person name="Dainat J."/>
            <person name="Nielsen K.F."/>
            <person name="Frisvad J.C."/>
            <person name="Workman M."/>
            <person name="Nielsen J."/>
        </authorList>
    </citation>
    <scope>NUCLEOTIDE SEQUENCE [LARGE SCALE GENOMIC DNA]</scope>
    <source>
        <strain evidence="3">IBT 11843</strain>
    </source>
</reference>
<evidence type="ECO:0008006" key="4">
    <source>
        <dbReference type="Google" id="ProtNLM"/>
    </source>
</evidence>
<accession>A0A1V6P8X0</accession>
<comment type="caution">
    <text evidence="2">The sequence shown here is derived from an EMBL/GenBank/DDBJ whole genome shotgun (WGS) entry which is preliminary data.</text>
</comment>
<dbReference type="Proteomes" id="UP000191522">
    <property type="component" value="Unassembled WGS sequence"/>
</dbReference>
<dbReference type="PANTHER" id="PTHR22946:SF12">
    <property type="entry name" value="CONIDIAL PIGMENT BIOSYNTHESIS PROTEIN AYG1 (AFU_ORTHOLOGUE AFUA_2G17550)"/>
    <property type="match status" value="1"/>
</dbReference>
<dbReference type="GO" id="GO:0016787">
    <property type="term" value="F:hydrolase activity"/>
    <property type="evidence" value="ECO:0007669"/>
    <property type="project" value="UniProtKB-KW"/>
</dbReference>
<keyword evidence="1" id="KW-0378">Hydrolase</keyword>